<dbReference type="EMBL" id="AMLP01000081">
    <property type="protein sequence ID" value="ELS56566.1"/>
    <property type="molecule type" value="Genomic_DNA"/>
</dbReference>
<feature type="compositionally biased region" description="Basic residues" evidence="1">
    <location>
        <begin position="221"/>
        <end position="233"/>
    </location>
</feature>
<organism evidence="2 3">
    <name type="scientific">Streptomyces viridochromogenes Tue57</name>
    <dbReference type="NCBI Taxonomy" id="1160705"/>
    <lineage>
        <taxon>Bacteria</taxon>
        <taxon>Bacillati</taxon>
        <taxon>Actinomycetota</taxon>
        <taxon>Actinomycetes</taxon>
        <taxon>Kitasatosporales</taxon>
        <taxon>Streptomycetaceae</taxon>
        <taxon>Streptomyces</taxon>
    </lineage>
</organism>
<feature type="region of interest" description="Disordered" evidence="1">
    <location>
        <begin position="134"/>
        <end position="286"/>
    </location>
</feature>
<accession>L8PG78</accession>
<reference evidence="2 3" key="1">
    <citation type="journal article" date="2013" name="Genome Announc.">
        <title>Draft Genome Sequence of Streptomyces viridochromogenes Strain Tu57, Producer of Avilamycin.</title>
        <authorList>
            <person name="Gruning B.A."/>
            <person name="Erxleben A."/>
            <person name="Hahnlein A."/>
            <person name="Gunther S."/>
        </authorList>
    </citation>
    <scope>NUCLEOTIDE SEQUENCE [LARGE SCALE GENOMIC DNA]</scope>
    <source>
        <strain evidence="2 3">Tue57</strain>
    </source>
</reference>
<feature type="region of interest" description="Disordered" evidence="1">
    <location>
        <begin position="32"/>
        <end position="78"/>
    </location>
</feature>
<name>L8PG78_STRVR</name>
<protein>
    <submittedName>
        <fullName evidence="2">Uncharacterized protein</fullName>
    </submittedName>
</protein>
<dbReference type="AlphaFoldDB" id="L8PG78"/>
<sequence length="286" mass="30842">MSGRNRASHAGQLRELPALTDWPFACAAGRNGTCGGPLPTRRQAAPGRPEEAVAPTPFGRRRGGGRCRTAFGGGPGTGESRFTLRGLYGGSGDAGSGSPWPARARYGTARPGGHTEPRPALMRCGPRHFSIGTWTTRHPRRPPASRGHPVATGSTPGGTPNRPALMRGQPRHFLSGARTTRHPRRRHPVTTQQPAGRHPEPRPAPIRRGPRCFMIGTCTTRRPRRPPASRRHQSPQDLTTRIAQPSRDGPPGRRTEPRPALVRCGPRRFLSGNLRAGVSRPVTGSR</sequence>
<proteinExistence type="predicted"/>
<evidence type="ECO:0000256" key="1">
    <source>
        <dbReference type="SAM" id="MobiDB-lite"/>
    </source>
</evidence>
<evidence type="ECO:0000313" key="3">
    <source>
        <dbReference type="Proteomes" id="UP000011205"/>
    </source>
</evidence>
<comment type="caution">
    <text evidence="2">The sequence shown here is derived from an EMBL/GenBank/DDBJ whole genome shotgun (WGS) entry which is preliminary data.</text>
</comment>
<feature type="compositionally biased region" description="Basic residues" evidence="1">
    <location>
        <begin position="179"/>
        <end position="188"/>
    </location>
</feature>
<evidence type="ECO:0000313" key="2">
    <source>
        <dbReference type="EMBL" id="ELS56566.1"/>
    </source>
</evidence>
<dbReference type="PATRIC" id="fig|1160705.3.peg.2461"/>
<dbReference type="Proteomes" id="UP000011205">
    <property type="component" value="Unassembled WGS sequence"/>
</dbReference>
<gene>
    <name evidence="2" type="ORF">STVIR_2480</name>
</gene>